<organism evidence="1">
    <name type="scientific">Candidatus Kentrum sp. LFY</name>
    <dbReference type="NCBI Taxonomy" id="2126342"/>
    <lineage>
        <taxon>Bacteria</taxon>
        <taxon>Pseudomonadati</taxon>
        <taxon>Pseudomonadota</taxon>
        <taxon>Gammaproteobacteria</taxon>
        <taxon>Candidatus Kentrum</taxon>
    </lineage>
</organism>
<dbReference type="EMBL" id="CAADFH010000014">
    <property type="protein sequence ID" value="VFJ91080.1"/>
    <property type="molecule type" value="Genomic_DNA"/>
</dbReference>
<name>A0A450UEV2_9GAMM</name>
<accession>A0A450UEV2</accession>
<reference evidence="1" key="1">
    <citation type="submission" date="2019-02" db="EMBL/GenBank/DDBJ databases">
        <authorList>
            <person name="Gruber-Vodicka R. H."/>
            <person name="Seah K. B. B."/>
        </authorList>
    </citation>
    <scope>NUCLEOTIDE SEQUENCE</scope>
    <source>
        <strain evidence="1">BECK_M6</strain>
    </source>
</reference>
<dbReference type="AlphaFoldDB" id="A0A450UEV2"/>
<gene>
    <name evidence="1" type="ORF">BECKLFY1418A_GA0070994_101428</name>
</gene>
<proteinExistence type="predicted"/>
<sequence>MLILFYSHQIMFHRLKAKLRRGIEKNPDGTARTKLHLASVLARNANIVPNVPILL</sequence>
<evidence type="ECO:0000313" key="1">
    <source>
        <dbReference type="EMBL" id="VFJ91080.1"/>
    </source>
</evidence>
<protein>
    <submittedName>
        <fullName evidence="1">Uncharacterized protein</fullName>
    </submittedName>
</protein>